<accession>A0A7Y0L366</accession>
<dbReference type="SMART" id="SM00387">
    <property type="entry name" value="HATPase_c"/>
    <property type="match status" value="1"/>
</dbReference>
<keyword evidence="9" id="KW-1185">Reference proteome</keyword>
<dbReference type="InterPro" id="IPR005467">
    <property type="entry name" value="His_kinase_dom"/>
</dbReference>
<dbReference type="PANTHER" id="PTHR43711">
    <property type="entry name" value="TWO-COMPONENT HISTIDINE KINASE"/>
    <property type="match status" value="1"/>
</dbReference>
<keyword evidence="6" id="KW-1133">Transmembrane helix</keyword>
<dbReference type="EC" id="2.7.13.3" evidence="2"/>
<dbReference type="Proteomes" id="UP000533476">
    <property type="component" value="Unassembled WGS sequence"/>
</dbReference>
<keyword evidence="6" id="KW-0812">Transmembrane</keyword>
<dbReference type="InterPro" id="IPR036097">
    <property type="entry name" value="HisK_dim/P_sf"/>
</dbReference>
<dbReference type="PANTHER" id="PTHR43711:SF1">
    <property type="entry name" value="HISTIDINE KINASE 1"/>
    <property type="match status" value="1"/>
</dbReference>
<comment type="catalytic activity">
    <reaction evidence="1">
        <text>ATP + protein L-histidine = ADP + protein N-phospho-L-histidine.</text>
        <dbReference type="EC" id="2.7.13.3"/>
    </reaction>
</comment>
<dbReference type="SMART" id="SM00388">
    <property type="entry name" value="HisKA"/>
    <property type="match status" value="1"/>
</dbReference>
<keyword evidence="3" id="KW-0808">Transferase</keyword>
<keyword evidence="6" id="KW-0472">Membrane</keyword>
<evidence type="ECO:0000313" key="8">
    <source>
        <dbReference type="EMBL" id="NMP21540.1"/>
    </source>
</evidence>
<dbReference type="AlphaFoldDB" id="A0A7Y0L366"/>
<evidence type="ECO:0000256" key="1">
    <source>
        <dbReference type="ARBA" id="ARBA00000085"/>
    </source>
</evidence>
<dbReference type="EMBL" id="JABBVZ010000009">
    <property type="protein sequence ID" value="NMP21540.1"/>
    <property type="molecule type" value="Genomic_DNA"/>
</dbReference>
<evidence type="ECO:0000256" key="5">
    <source>
        <dbReference type="ARBA" id="ARBA00023012"/>
    </source>
</evidence>
<dbReference type="InterPro" id="IPR036890">
    <property type="entry name" value="HATPase_C_sf"/>
</dbReference>
<keyword evidence="5" id="KW-0902">Two-component regulatory system</keyword>
<dbReference type="Gene3D" id="1.10.287.130">
    <property type="match status" value="1"/>
</dbReference>
<evidence type="ECO:0000313" key="9">
    <source>
        <dbReference type="Proteomes" id="UP000533476"/>
    </source>
</evidence>
<gene>
    <name evidence="8" type="ORF">HIJ39_04095</name>
</gene>
<dbReference type="GO" id="GO:0000155">
    <property type="term" value="F:phosphorelay sensor kinase activity"/>
    <property type="evidence" value="ECO:0007669"/>
    <property type="project" value="InterPro"/>
</dbReference>
<comment type="caution">
    <text evidence="8">The sequence shown here is derived from an EMBL/GenBank/DDBJ whole genome shotgun (WGS) entry which is preliminary data.</text>
</comment>
<dbReference type="PROSITE" id="PS50109">
    <property type="entry name" value="HIS_KIN"/>
    <property type="match status" value="1"/>
</dbReference>
<name>A0A7Y0L366_9FIRM</name>
<evidence type="ECO:0000256" key="3">
    <source>
        <dbReference type="ARBA" id="ARBA00022679"/>
    </source>
</evidence>
<dbReference type="SUPFAM" id="SSF55874">
    <property type="entry name" value="ATPase domain of HSP90 chaperone/DNA topoisomerase II/histidine kinase"/>
    <property type="match status" value="1"/>
</dbReference>
<evidence type="ECO:0000259" key="7">
    <source>
        <dbReference type="PROSITE" id="PS50109"/>
    </source>
</evidence>
<evidence type="ECO:0000256" key="6">
    <source>
        <dbReference type="SAM" id="Phobius"/>
    </source>
</evidence>
<evidence type="ECO:0000256" key="4">
    <source>
        <dbReference type="ARBA" id="ARBA00022777"/>
    </source>
</evidence>
<dbReference type="RefSeq" id="WP_169096991.1">
    <property type="nucleotide sequence ID" value="NZ_JABBVZ010000009.1"/>
</dbReference>
<feature type="transmembrane region" description="Helical" evidence="6">
    <location>
        <begin position="48"/>
        <end position="69"/>
    </location>
</feature>
<dbReference type="Pfam" id="PF00512">
    <property type="entry name" value="HisKA"/>
    <property type="match status" value="1"/>
</dbReference>
<dbReference type="InterPro" id="IPR003594">
    <property type="entry name" value="HATPase_dom"/>
</dbReference>
<reference evidence="8 9" key="1">
    <citation type="submission" date="2020-04" db="EMBL/GenBank/DDBJ databases">
        <authorList>
            <person name="Zhang R."/>
            <person name="Schippers A."/>
        </authorList>
    </citation>
    <scope>NUCLEOTIDE SEQUENCE [LARGE SCALE GENOMIC DNA]</scope>
    <source>
        <strain evidence="8 9">DSM 109850</strain>
    </source>
</reference>
<sequence length="360" mass="38984">MGPARSPRLAVGIWLGIMIATISAVGIVVLVGGWWAQLAHASGTAAQARYLVVATITSAGIAVLGWWAVQRLEQASLRDVAQLVHWIDDVEEGHWNALPVPDSTMWGALAYALNRMAHRLSTAEEARHEFLASVAHELKTPLAVLRGNLEGLAAGVLVPAPERWTALHREVTRLTRLVNDLLWLERAQGLAPPLQRTPYDPREQLEALVLRFRPLADSQGLTLTATLGDIPRVWADRDRIEQVLINILDNALRHTPAGGTIRIVLTQEDSRVGCWCVEDSGPGIAPALREHVREAFVRDPRSPGAGLGLAVADAWLRAHGGRLQIGPSRFGGARVCACIPVTSSATPEPTASADRPPSRR</sequence>
<dbReference type="Pfam" id="PF02518">
    <property type="entry name" value="HATPase_c"/>
    <property type="match status" value="1"/>
</dbReference>
<dbReference type="CDD" id="cd00075">
    <property type="entry name" value="HATPase"/>
    <property type="match status" value="1"/>
</dbReference>
<dbReference type="Gene3D" id="3.30.565.10">
    <property type="entry name" value="Histidine kinase-like ATPase, C-terminal domain"/>
    <property type="match status" value="1"/>
</dbReference>
<organism evidence="8 9">
    <name type="scientific">Sulfobacillus harzensis</name>
    <dbReference type="NCBI Taxonomy" id="2729629"/>
    <lineage>
        <taxon>Bacteria</taxon>
        <taxon>Bacillati</taxon>
        <taxon>Bacillota</taxon>
        <taxon>Clostridia</taxon>
        <taxon>Eubacteriales</taxon>
        <taxon>Clostridiales Family XVII. Incertae Sedis</taxon>
        <taxon>Sulfobacillus</taxon>
    </lineage>
</organism>
<dbReference type="SUPFAM" id="SSF47384">
    <property type="entry name" value="Homodimeric domain of signal transducing histidine kinase"/>
    <property type="match status" value="1"/>
</dbReference>
<dbReference type="InterPro" id="IPR050736">
    <property type="entry name" value="Sensor_HK_Regulatory"/>
</dbReference>
<dbReference type="InterPro" id="IPR003661">
    <property type="entry name" value="HisK_dim/P_dom"/>
</dbReference>
<dbReference type="CDD" id="cd00082">
    <property type="entry name" value="HisKA"/>
    <property type="match status" value="1"/>
</dbReference>
<feature type="transmembrane region" description="Helical" evidence="6">
    <location>
        <begin position="12"/>
        <end position="36"/>
    </location>
</feature>
<evidence type="ECO:0000256" key="2">
    <source>
        <dbReference type="ARBA" id="ARBA00012438"/>
    </source>
</evidence>
<proteinExistence type="predicted"/>
<protein>
    <recommendedName>
        <fullName evidence="2">histidine kinase</fullName>
        <ecNumber evidence="2">2.7.13.3</ecNumber>
    </recommendedName>
</protein>
<keyword evidence="4 8" id="KW-0418">Kinase</keyword>
<feature type="domain" description="Histidine kinase" evidence="7">
    <location>
        <begin position="133"/>
        <end position="343"/>
    </location>
</feature>